<dbReference type="InterPro" id="IPR058739">
    <property type="entry name" value="NicX"/>
</dbReference>
<evidence type="ECO:0000256" key="1">
    <source>
        <dbReference type="ARBA" id="ARBA00022723"/>
    </source>
</evidence>
<dbReference type="SUPFAM" id="SSF144052">
    <property type="entry name" value="Thermophilic metalloprotease-like"/>
    <property type="match status" value="1"/>
</dbReference>
<evidence type="ECO:0000313" key="3">
    <source>
        <dbReference type="Proteomes" id="UP001221217"/>
    </source>
</evidence>
<proteinExistence type="predicted"/>
<keyword evidence="2" id="KW-0645">Protease</keyword>
<dbReference type="Proteomes" id="UP001221217">
    <property type="component" value="Unassembled WGS sequence"/>
</dbReference>
<dbReference type="PANTHER" id="PTHR34448:SF1">
    <property type="entry name" value="BLL6088 PROTEIN"/>
    <property type="match status" value="1"/>
</dbReference>
<evidence type="ECO:0000313" key="2">
    <source>
        <dbReference type="EMBL" id="MDC7225777.1"/>
    </source>
</evidence>
<gene>
    <name evidence="2" type="ORF">PQJ61_03315</name>
</gene>
<keyword evidence="1" id="KW-0479">Metal-binding</keyword>
<dbReference type="EMBL" id="JAQQAL010000009">
    <property type="protein sequence ID" value="MDC7225777.1"/>
    <property type="molecule type" value="Genomic_DNA"/>
</dbReference>
<dbReference type="AlphaFoldDB" id="A0AAJ1IDG1"/>
<name>A0AAJ1IDG1_9SPIO</name>
<sequence length="377" mass="40624">MQNMQLFNDITTQEPELAEAARIAVRDVLRVKPDEKVLIITNPVGDVAEISYALYDAALKADAKPVLVFQPVKDQMSFAADEVIGAIGTAPEVLISMSAEKLGKDRAAIVNPWKAEDGTEIDNTFHYLMHTKKTRAFWSPGVTKELFKKTVPIDYLRLKKEAGVVEEILNRAQYVSITSPGGTNLKIGLKGRTAMLDNGDFSAPGEGGNLPAGETFISPELGSSNGRLVFDGSISLYNGDYMLEQPVDLKIIDGFVTSIEGGEGARLLQKTIELGEKNAVEFEAAGRIPAGSGEIYKKNARNLGELGIGLNPAAGIIGNMLGDEKAYRTIHIAIGSNYDEDAKALIHCDCLVKDPTVTAYFADGSSRVFLDGGDLKI</sequence>
<dbReference type="InterPro" id="IPR052170">
    <property type="entry name" value="M29_Exopeptidase"/>
</dbReference>
<dbReference type="PANTHER" id="PTHR34448">
    <property type="entry name" value="AMINOPEPTIDASE"/>
    <property type="match status" value="1"/>
</dbReference>
<protein>
    <submittedName>
        <fullName evidence="2">Aminopeptidase</fullName>
        <ecNumber evidence="2">3.4.11.-</ecNumber>
    </submittedName>
</protein>
<dbReference type="GO" id="GO:0046872">
    <property type="term" value="F:metal ion binding"/>
    <property type="evidence" value="ECO:0007669"/>
    <property type="project" value="UniProtKB-KW"/>
</dbReference>
<comment type="caution">
    <text evidence="2">The sequence shown here is derived from an EMBL/GenBank/DDBJ whole genome shotgun (WGS) entry which is preliminary data.</text>
</comment>
<keyword evidence="2" id="KW-0031">Aminopeptidase</keyword>
<dbReference type="EC" id="3.4.11.-" evidence="2"/>
<keyword evidence="2" id="KW-0378">Hydrolase</keyword>
<reference evidence="2 3" key="1">
    <citation type="submission" date="2022-12" db="EMBL/GenBank/DDBJ databases">
        <title>Metagenome assembled genome from gulf of manar.</title>
        <authorList>
            <person name="Kohli P."/>
            <person name="Pk S."/>
            <person name="Venkata Ramana C."/>
            <person name="Sasikala C."/>
        </authorList>
    </citation>
    <scope>NUCLEOTIDE SEQUENCE [LARGE SCALE GENOMIC DNA]</scope>
    <source>
        <strain evidence="2">JB008</strain>
    </source>
</reference>
<accession>A0AAJ1IDG1</accession>
<organism evidence="2 3">
    <name type="scientific">Candidatus Thalassospirochaeta sargassi</name>
    <dbReference type="NCBI Taxonomy" id="3119039"/>
    <lineage>
        <taxon>Bacteria</taxon>
        <taxon>Pseudomonadati</taxon>
        <taxon>Spirochaetota</taxon>
        <taxon>Spirochaetia</taxon>
        <taxon>Spirochaetales</taxon>
        <taxon>Spirochaetaceae</taxon>
        <taxon>Candidatus Thalassospirochaeta</taxon>
    </lineage>
</organism>
<dbReference type="Pfam" id="PF26233">
    <property type="entry name" value="NicX"/>
    <property type="match status" value="1"/>
</dbReference>
<dbReference type="GO" id="GO:0004177">
    <property type="term" value="F:aminopeptidase activity"/>
    <property type="evidence" value="ECO:0007669"/>
    <property type="project" value="UniProtKB-KW"/>
</dbReference>